<reference evidence="1" key="2">
    <citation type="submission" date="2022-06" db="UniProtKB">
        <authorList>
            <consortium name="EnsemblMetazoa"/>
        </authorList>
    </citation>
    <scope>IDENTIFICATION</scope>
    <source>
        <strain evidence="1">DF5081</strain>
    </source>
</reference>
<reference evidence="2" key="1">
    <citation type="submission" date="2010-08" db="EMBL/GenBank/DDBJ databases">
        <authorList>
            <consortium name="Caenorhabditis japonica Sequencing Consortium"/>
            <person name="Wilson R.K."/>
        </authorList>
    </citation>
    <scope>NUCLEOTIDE SEQUENCE [LARGE SCALE GENOMIC DNA]</scope>
    <source>
        <strain evidence="2">DF5081</strain>
    </source>
</reference>
<proteinExistence type="predicted"/>
<evidence type="ECO:0000313" key="1">
    <source>
        <dbReference type="EnsemblMetazoa" id="CJA33095.1"/>
    </source>
</evidence>
<dbReference type="EnsemblMetazoa" id="CJA33095.1">
    <property type="protein sequence ID" value="CJA33095.1"/>
    <property type="gene ID" value="WBGene00208942"/>
</dbReference>
<organism evidence="1 2">
    <name type="scientific">Caenorhabditis japonica</name>
    <dbReference type="NCBI Taxonomy" id="281687"/>
    <lineage>
        <taxon>Eukaryota</taxon>
        <taxon>Metazoa</taxon>
        <taxon>Ecdysozoa</taxon>
        <taxon>Nematoda</taxon>
        <taxon>Chromadorea</taxon>
        <taxon>Rhabditida</taxon>
        <taxon>Rhabditina</taxon>
        <taxon>Rhabditomorpha</taxon>
        <taxon>Rhabditoidea</taxon>
        <taxon>Rhabditidae</taxon>
        <taxon>Peloderinae</taxon>
        <taxon>Caenorhabditis</taxon>
    </lineage>
</organism>
<dbReference type="Proteomes" id="UP000005237">
    <property type="component" value="Unassembled WGS sequence"/>
</dbReference>
<name>A0A8R1EE15_CAEJA</name>
<dbReference type="AlphaFoldDB" id="A0A8R1EE15"/>
<protein>
    <submittedName>
        <fullName evidence="1">Uncharacterized protein</fullName>
    </submittedName>
</protein>
<sequence>MFFFKTIGNNQFSYIEVETLLIECEGIINSRPITTNPISISDTEAIRPIDFMLPLAELSLPNGVITENNTN</sequence>
<keyword evidence="2" id="KW-1185">Reference proteome</keyword>
<evidence type="ECO:0000313" key="2">
    <source>
        <dbReference type="Proteomes" id="UP000005237"/>
    </source>
</evidence>
<accession>A0A8R1EE15</accession>